<evidence type="ECO:0008006" key="3">
    <source>
        <dbReference type="Google" id="ProtNLM"/>
    </source>
</evidence>
<dbReference type="InterPro" id="IPR053325">
    <property type="entry name" value="H3-Acetyl_Activator"/>
</dbReference>
<dbReference type="PANTHER" id="PTHR35706:SF1">
    <property type="entry name" value="EMBRYOGENESIS-LIKE PROTEIN"/>
    <property type="match status" value="1"/>
</dbReference>
<proteinExistence type="predicted"/>
<name>A0A367KUX5_RHIST</name>
<protein>
    <recommendedName>
        <fullName evidence="3">Tubulin-specific chaperone A</fullName>
    </recommendedName>
</protein>
<evidence type="ECO:0000313" key="2">
    <source>
        <dbReference type="Proteomes" id="UP000253551"/>
    </source>
</evidence>
<dbReference type="PANTHER" id="PTHR35706">
    <property type="entry name" value="F14O23.11 PROTEIN"/>
    <property type="match status" value="1"/>
</dbReference>
<dbReference type="OrthoDB" id="273230at2759"/>
<evidence type="ECO:0000313" key="1">
    <source>
        <dbReference type="EMBL" id="RCI05999.1"/>
    </source>
</evidence>
<comment type="caution">
    <text evidence="1">The sequence shown here is derived from an EMBL/GenBank/DDBJ whole genome shotgun (WGS) entry which is preliminary data.</text>
</comment>
<dbReference type="AlphaFoldDB" id="A0A367KUX5"/>
<organism evidence="1 2">
    <name type="scientific">Rhizopus stolonifer</name>
    <name type="common">Rhizopus nigricans</name>
    <dbReference type="NCBI Taxonomy" id="4846"/>
    <lineage>
        <taxon>Eukaryota</taxon>
        <taxon>Fungi</taxon>
        <taxon>Fungi incertae sedis</taxon>
        <taxon>Mucoromycota</taxon>
        <taxon>Mucoromycotina</taxon>
        <taxon>Mucoromycetes</taxon>
        <taxon>Mucorales</taxon>
        <taxon>Mucorineae</taxon>
        <taxon>Rhizopodaceae</taxon>
        <taxon>Rhizopus</taxon>
    </lineage>
</organism>
<reference evidence="1 2" key="1">
    <citation type="journal article" date="2018" name="G3 (Bethesda)">
        <title>Phylogenetic and Phylogenomic Definition of Rhizopus Species.</title>
        <authorList>
            <person name="Gryganskyi A.P."/>
            <person name="Golan J."/>
            <person name="Dolatabadi S."/>
            <person name="Mondo S."/>
            <person name="Robb S."/>
            <person name="Idnurm A."/>
            <person name="Muszewska A."/>
            <person name="Steczkiewicz K."/>
            <person name="Masonjones S."/>
            <person name="Liao H.L."/>
            <person name="Gajdeczka M.T."/>
            <person name="Anike F."/>
            <person name="Vuek A."/>
            <person name="Anishchenko I.M."/>
            <person name="Voigt K."/>
            <person name="de Hoog G.S."/>
            <person name="Smith M.E."/>
            <person name="Heitman J."/>
            <person name="Vilgalys R."/>
            <person name="Stajich J.E."/>
        </authorList>
    </citation>
    <scope>NUCLEOTIDE SEQUENCE [LARGE SCALE GENOMIC DNA]</scope>
    <source>
        <strain evidence="1 2">LSU 92-RS-03</strain>
    </source>
</reference>
<dbReference type="Proteomes" id="UP000253551">
    <property type="component" value="Unassembled WGS sequence"/>
</dbReference>
<accession>A0A367KUX5</accession>
<keyword evidence="2" id="KW-1185">Reference proteome</keyword>
<gene>
    <name evidence="1" type="ORF">CU098_012711</name>
</gene>
<sequence length="124" mass="14197">MNKFVNLSLFTSKTLTRRVCAQCHVRLLSTMDSQAQMEATMNKIEDLFSAAKDELEYAEESQGTTYYEEDRSTAKKAVEDVLQAYDQFLQDLPTQDMKTEVNTKVGMKIKELKMTFEALPEVGH</sequence>
<dbReference type="EMBL" id="PJQM01000254">
    <property type="protein sequence ID" value="RCI05999.1"/>
    <property type="molecule type" value="Genomic_DNA"/>
</dbReference>